<dbReference type="Proteomes" id="UP000051845">
    <property type="component" value="Unassembled WGS sequence"/>
</dbReference>
<dbReference type="GO" id="GO:0008800">
    <property type="term" value="F:beta-lactamase activity"/>
    <property type="evidence" value="ECO:0007669"/>
    <property type="project" value="InterPro"/>
</dbReference>
<keyword evidence="1" id="KW-0472">Membrane</keyword>
<sequence>MHTPKHGQSINFRRPKPRFYVAIALIFGIVFFVHHAIIAHQSESNHPSAQPDTAQVIQTRQNKVQKELNAYLKKVTADGTATVSFYDLGAKSGSTAAKSKVLNKFYKRGEFAASSRGHTAEIAASTYKLYIAAYTFHMIHENAFTFNDTSKSSFEQMIVDSLNDFADDHLETWGMSNVDAYLKKQGWYSPVFLESRPAQTTALSLTSALKDLHDGSGPYQNKSERKWLLSLMGKQIYRKGIPTGAKEAKAGTTVTDKVGFYDDENNDAGIVTLPNGEQYILVVMTHGHEQTGLSGFPRIAKIAKHVQQIVYSDSLTKGLK</sequence>
<proteinExistence type="predicted"/>
<dbReference type="Gene3D" id="3.40.710.10">
    <property type="entry name" value="DD-peptidase/beta-lactamase superfamily"/>
    <property type="match status" value="1"/>
</dbReference>
<keyword evidence="1" id="KW-0812">Transmembrane</keyword>
<dbReference type="RefSeq" id="WP_054760592.1">
    <property type="nucleotide sequence ID" value="NZ_AYYR01000116.1"/>
</dbReference>
<organism evidence="3 4">
    <name type="scientific">Secundilactobacillus collinoides DSM 20515 = JCM 1123</name>
    <dbReference type="NCBI Taxonomy" id="1423733"/>
    <lineage>
        <taxon>Bacteria</taxon>
        <taxon>Bacillati</taxon>
        <taxon>Bacillota</taxon>
        <taxon>Bacilli</taxon>
        <taxon>Lactobacillales</taxon>
        <taxon>Lactobacillaceae</taxon>
        <taxon>Secundilactobacillus</taxon>
    </lineage>
</organism>
<comment type="caution">
    <text evidence="3">The sequence shown here is derived from an EMBL/GenBank/DDBJ whole genome shotgun (WGS) entry which is preliminary data.</text>
</comment>
<name>A0A0R2B3S1_SECCO</name>
<evidence type="ECO:0000313" key="3">
    <source>
        <dbReference type="EMBL" id="KRM73863.1"/>
    </source>
</evidence>
<keyword evidence="1" id="KW-1133">Transmembrane helix</keyword>
<dbReference type="Pfam" id="PF13354">
    <property type="entry name" value="Beta-lactamase2"/>
    <property type="match status" value="1"/>
</dbReference>
<dbReference type="SUPFAM" id="SSF56601">
    <property type="entry name" value="beta-lactamase/transpeptidase-like"/>
    <property type="match status" value="1"/>
</dbReference>
<dbReference type="PANTHER" id="PTHR35333:SF3">
    <property type="entry name" value="BETA-LACTAMASE-TYPE TRANSPEPTIDASE FOLD CONTAINING PROTEIN"/>
    <property type="match status" value="1"/>
</dbReference>
<protein>
    <submittedName>
        <fullName evidence="3">Beta-lactamase class A</fullName>
    </submittedName>
</protein>
<feature type="transmembrane region" description="Helical" evidence="1">
    <location>
        <begin position="20"/>
        <end position="38"/>
    </location>
</feature>
<dbReference type="EMBL" id="AYYR01000116">
    <property type="protein sequence ID" value="KRM73863.1"/>
    <property type="molecule type" value="Genomic_DNA"/>
</dbReference>
<feature type="domain" description="Beta-lactamase class A catalytic" evidence="2">
    <location>
        <begin position="171"/>
        <end position="285"/>
    </location>
</feature>
<dbReference type="AlphaFoldDB" id="A0A0R2B3S1"/>
<dbReference type="InterPro" id="IPR012338">
    <property type="entry name" value="Beta-lactam/transpept-like"/>
</dbReference>
<dbReference type="STRING" id="33960.TY91_14590"/>
<evidence type="ECO:0000256" key="1">
    <source>
        <dbReference type="SAM" id="Phobius"/>
    </source>
</evidence>
<dbReference type="PATRIC" id="fig|1423733.4.peg.986"/>
<dbReference type="PANTHER" id="PTHR35333">
    <property type="entry name" value="BETA-LACTAMASE"/>
    <property type="match status" value="1"/>
</dbReference>
<reference evidence="3 4" key="1">
    <citation type="journal article" date="2015" name="Genome Announc.">
        <title>Expanding the biotechnology potential of lactobacilli through comparative genomics of 213 strains and associated genera.</title>
        <authorList>
            <person name="Sun Z."/>
            <person name="Harris H.M."/>
            <person name="McCann A."/>
            <person name="Guo C."/>
            <person name="Argimon S."/>
            <person name="Zhang W."/>
            <person name="Yang X."/>
            <person name="Jeffery I.B."/>
            <person name="Cooney J.C."/>
            <person name="Kagawa T.F."/>
            <person name="Liu W."/>
            <person name="Song Y."/>
            <person name="Salvetti E."/>
            <person name="Wrobel A."/>
            <person name="Rasinkangas P."/>
            <person name="Parkhill J."/>
            <person name="Rea M.C."/>
            <person name="O'Sullivan O."/>
            <person name="Ritari J."/>
            <person name="Douillard F.P."/>
            <person name="Paul Ross R."/>
            <person name="Yang R."/>
            <person name="Briner A.E."/>
            <person name="Felis G.E."/>
            <person name="de Vos W.M."/>
            <person name="Barrangou R."/>
            <person name="Klaenhammer T.R."/>
            <person name="Caufield P.W."/>
            <person name="Cui Y."/>
            <person name="Zhang H."/>
            <person name="O'Toole P.W."/>
        </authorList>
    </citation>
    <scope>NUCLEOTIDE SEQUENCE [LARGE SCALE GENOMIC DNA]</scope>
    <source>
        <strain evidence="3 4">DSM 20515</strain>
    </source>
</reference>
<evidence type="ECO:0000259" key="2">
    <source>
        <dbReference type="Pfam" id="PF13354"/>
    </source>
</evidence>
<evidence type="ECO:0000313" key="4">
    <source>
        <dbReference type="Proteomes" id="UP000051845"/>
    </source>
</evidence>
<dbReference type="InterPro" id="IPR045155">
    <property type="entry name" value="Beta-lactam_cat"/>
</dbReference>
<gene>
    <name evidence="3" type="ORF">FC82_GL000935</name>
</gene>
<dbReference type="GO" id="GO:0046677">
    <property type="term" value="P:response to antibiotic"/>
    <property type="evidence" value="ECO:0007669"/>
    <property type="project" value="InterPro"/>
</dbReference>
<dbReference type="InterPro" id="IPR000871">
    <property type="entry name" value="Beta-lactam_class-A"/>
</dbReference>
<accession>A0A0R2B3S1</accession>
<dbReference type="GO" id="GO:0030655">
    <property type="term" value="P:beta-lactam antibiotic catabolic process"/>
    <property type="evidence" value="ECO:0007669"/>
    <property type="project" value="InterPro"/>
</dbReference>